<dbReference type="Pfam" id="PF00106">
    <property type="entry name" value="adh_short"/>
    <property type="match status" value="1"/>
</dbReference>
<keyword evidence="4" id="KW-1185">Reference proteome</keyword>
<evidence type="ECO:0000256" key="1">
    <source>
        <dbReference type="ARBA" id="ARBA00006484"/>
    </source>
</evidence>
<keyword evidence="2" id="KW-0560">Oxidoreductase</keyword>
<evidence type="ECO:0000313" key="3">
    <source>
        <dbReference type="EMBL" id="MFC0708657.1"/>
    </source>
</evidence>
<dbReference type="InterPro" id="IPR036291">
    <property type="entry name" value="NAD(P)-bd_dom_sf"/>
</dbReference>
<dbReference type="PROSITE" id="PS00061">
    <property type="entry name" value="ADH_SHORT"/>
    <property type="match status" value="1"/>
</dbReference>
<dbReference type="RefSeq" id="WP_376942831.1">
    <property type="nucleotide sequence ID" value="NZ_CP171449.1"/>
</dbReference>
<evidence type="ECO:0000313" key="4">
    <source>
        <dbReference type="Proteomes" id="UP001589891"/>
    </source>
</evidence>
<accession>A0ABV6SGK2</accession>
<dbReference type="Proteomes" id="UP001589891">
    <property type="component" value="Unassembled WGS sequence"/>
</dbReference>
<organism evidence="3 4">
    <name type="scientific">Azorhizophilus paspali</name>
    <name type="common">Azotobacter paspali</name>
    <dbReference type="NCBI Taxonomy" id="69963"/>
    <lineage>
        <taxon>Bacteria</taxon>
        <taxon>Pseudomonadati</taxon>
        <taxon>Pseudomonadota</taxon>
        <taxon>Gammaproteobacteria</taxon>
        <taxon>Pseudomonadales</taxon>
        <taxon>Pseudomonadaceae</taxon>
        <taxon>Azorhizophilus</taxon>
    </lineage>
</organism>
<sequence length="326" mass="35223">MDPISTGTVVVFTAASSGIGRATAHAFAKRGAGLLLAARRTEMLAKVARQCRDLGGSAFALGTDVSREEDVEKLARQAIVRFDLWFNNVGVGVFGRLEDIPSEAWRRVIETNVFGYMYGTKAAIRQFRTQGHGISIDDASIVGGLAKPDSTAYATSKFAVRGLFEALRQEVSGQPSIHVRTVLPALIDTPCFEHMANFSQYRVRAAPPVHRPEKVAHMVVDLVRSPHAETVVGGAGRATVLLKRPVPGLMTRFNTRMLHRGFLAGEPGAQTSGTLFEPMYDGHSVHGGWREGANNGGVPSLPVLAPIGLPLGIRLWRIPSRAWRPG</sequence>
<gene>
    <name evidence="3" type="ORF">ACFFGX_03285</name>
</gene>
<comment type="caution">
    <text evidence="3">The sequence shown here is derived from an EMBL/GenBank/DDBJ whole genome shotgun (WGS) entry which is preliminary data.</text>
</comment>
<dbReference type="PANTHER" id="PTHR44196">
    <property type="entry name" value="DEHYDROGENASE/REDUCTASE SDR FAMILY MEMBER 7B"/>
    <property type="match status" value="1"/>
</dbReference>
<evidence type="ECO:0000256" key="2">
    <source>
        <dbReference type="ARBA" id="ARBA00023002"/>
    </source>
</evidence>
<dbReference type="SUPFAM" id="SSF51735">
    <property type="entry name" value="NAD(P)-binding Rossmann-fold domains"/>
    <property type="match status" value="1"/>
</dbReference>
<dbReference type="PANTHER" id="PTHR44196:SF1">
    <property type="entry name" value="DEHYDROGENASE_REDUCTASE SDR FAMILY MEMBER 7B"/>
    <property type="match status" value="1"/>
</dbReference>
<dbReference type="InterPro" id="IPR020904">
    <property type="entry name" value="Sc_DH/Rdtase_CS"/>
</dbReference>
<reference evidence="3 4" key="1">
    <citation type="submission" date="2024-09" db="EMBL/GenBank/DDBJ databases">
        <authorList>
            <person name="Sun Q."/>
            <person name="Mori K."/>
        </authorList>
    </citation>
    <scope>NUCLEOTIDE SEQUENCE [LARGE SCALE GENOMIC DNA]</scope>
    <source>
        <strain evidence="3 4">NCAIM B.01794</strain>
    </source>
</reference>
<dbReference type="InterPro" id="IPR002347">
    <property type="entry name" value="SDR_fam"/>
</dbReference>
<dbReference type="EMBL" id="JBHLSS010000024">
    <property type="protein sequence ID" value="MFC0708657.1"/>
    <property type="molecule type" value="Genomic_DNA"/>
</dbReference>
<protein>
    <submittedName>
        <fullName evidence="3">SDR family NAD(P)-dependent oxidoreductase</fullName>
    </submittedName>
</protein>
<comment type="similarity">
    <text evidence="1">Belongs to the short-chain dehydrogenases/reductases (SDR) family.</text>
</comment>
<proteinExistence type="inferred from homology"/>
<name>A0ABV6SGK2_AZOPA</name>
<dbReference type="Gene3D" id="3.40.50.720">
    <property type="entry name" value="NAD(P)-binding Rossmann-like Domain"/>
    <property type="match status" value="1"/>
</dbReference>
<dbReference type="PRINTS" id="PR00081">
    <property type="entry name" value="GDHRDH"/>
</dbReference>